<accession>A0ABW7ZFU9</accession>
<comment type="caution">
    <text evidence="2">The sequence shown here is derived from an EMBL/GenBank/DDBJ whole genome shotgun (WGS) entry which is preliminary data.</text>
</comment>
<dbReference type="RefSeq" id="WP_397092299.1">
    <property type="nucleotide sequence ID" value="NZ_JBITGY010000025.1"/>
</dbReference>
<dbReference type="InterPro" id="IPR036615">
    <property type="entry name" value="Mur_ligase_C_dom_sf"/>
</dbReference>
<evidence type="ECO:0000313" key="3">
    <source>
        <dbReference type="Proteomes" id="UP001612741"/>
    </source>
</evidence>
<keyword evidence="3" id="KW-1185">Reference proteome</keyword>
<organism evidence="2 3">
    <name type="scientific">Nonomuraea typhae</name>
    <dbReference type="NCBI Taxonomy" id="2603600"/>
    <lineage>
        <taxon>Bacteria</taxon>
        <taxon>Bacillati</taxon>
        <taxon>Actinomycetota</taxon>
        <taxon>Actinomycetes</taxon>
        <taxon>Streptosporangiales</taxon>
        <taxon>Streptosporangiaceae</taxon>
        <taxon>Nonomuraea</taxon>
    </lineage>
</organism>
<sequence length="136" mass="14048">MDGWTGRVLLDGATNPQGVETVAPQILLHARGSERSGPPVLLFASMEDKDVRGMLAPLPSHWPLVLTQTGAPRAASPTSLHTQLASSRRGPCLIAEDTPSALRRAAGLAAAGGLIVVFGSLRLVGESRAALGLQPA</sequence>
<proteinExistence type="predicted"/>
<dbReference type="EMBL" id="JBITGY010000025">
    <property type="protein sequence ID" value="MFI6505849.1"/>
    <property type="molecule type" value="Genomic_DNA"/>
</dbReference>
<feature type="domain" description="Mur ligase C-terminal" evidence="1">
    <location>
        <begin position="7"/>
        <end position="120"/>
    </location>
</feature>
<keyword evidence="2" id="KW-0436">Ligase</keyword>
<name>A0ABW7ZFU9_9ACTN</name>
<evidence type="ECO:0000259" key="1">
    <source>
        <dbReference type="Pfam" id="PF02875"/>
    </source>
</evidence>
<dbReference type="SUPFAM" id="SSF53244">
    <property type="entry name" value="MurD-like peptide ligases, peptide-binding domain"/>
    <property type="match status" value="1"/>
</dbReference>
<reference evidence="2 3" key="1">
    <citation type="submission" date="2024-10" db="EMBL/GenBank/DDBJ databases">
        <title>The Natural Products Discovery Center: Release of the First 8490 Sequenced Strains for Exploring Actinobacteria Biosynthetic Diversity.</title>
        <authorList>
            <person name="Kalkreuter E."/>
            <person name="Kautsar S.A."/>
            <person name="Yang D."/>
            <person name="Bader C.D."/>
            <person name="Teijaro C.N."/>
            <person name="Fluegel L."/>
            <person name="Davis C.M."/>
            <person name="Simpson J.R."/>
            <person name="Lauterbach L."/>
            <person name="Steele A.D."/>
            <person name="Gui C."/>
            <person name="Meng S."/>
            <person name="Li G."/>
            <person name="Viehrig K."/>
            <person name="Ye F."/>
            <person name="Su P."/>
            <person name="Kiefer A.F."/>
            <person name="Nichols A."/>
            <person name="Cepeda A.J."/>
            <person name="Yan W."/>
            <person name="Fan B."/>
            <person name="Jiang Y."/>
            <person name="Adhikari A."/>
            <person name="Zheng C.-J."/>
            <person name="Schuster L."/>
            <person name="Cowan T.M."/>
            <person name="Smanski M.J."/>
            <person name="Chevrette M.G."/>
            <person name="De Carvalho L.P.S."/>
            <person name="Shen B."/>
        </authorList>
    </citation>
    <scope>NUCLEOTIDE SEQUENCE [LARGE SCALE GENOMIC DNA]</scope>
    <source>
        <strain evidence="2 3">NPDC050545</strain>
    </source>
</reference>
<protein>
    <submittedName>
        <fullName evidence="2">Glutamate ligase domain-containing protein</fullName>
    </submittedName>
</protein>
<dbReference type="Gene3D" id="3.90.190.20">
    <property type="entry name" value="Mur ligase, C-terminal domain"/>
    <property type="match status" value="1"/>
</dbReference>
<dbReference type="Proteomes" id="UP001612741">
    <property type="component" value="Unassembled WGS sequence"/>
</dbReference>
<dbReference type="GO" id="GO:0016874">
    <property type="term" value="F:ligase activity"/>
    <property type="evidence" value="ECO:0007669"/>
    <property type="project" value="UniProtKB-KW"/>
</dbReference>
<evidence type="ECO:0000313" key="2">
    <source>
        <dbReference type="EMBL" id="MFI6505849.1"/>
    </source>
</evidence>
<dbReference type="Pfam" id="PF02875">
    <property type="entry name" value="Mur_ligase_C"/>
    <property type="match status" value="1"/>
</dbReference>
<gene>
    <name evidence="2" type="ORF">ACIBG2_51325</name>
</gene>
<dbReference type="InterPro" id="IPR004101">
    <property type="entry name" value="Mur_ligase_C"/>
</dbReference>